<dbReference type="AlphaFoldDB" id="A0A4Q7YGL9"/>
<dbReference type="RefSeq" id="WP_130424303.1">
    <property type="nucleotide sequence ID" value="NZ_SHKW01000002.1"/>
</dbReference>
<keyword evidence="2" id="KW-1185">Reference proteome</keyword>
<dbReference type="Proteomes" id="UP000292958">
    <property type="component" value="Unassembled WGS sequence"/>
</dbReference>
<sequence length="129" mass="13924">MATASLPRPDLFAHREALRLPAATVVEKLVEIVGRKLTAYIGGVKDVRAVNRWIAGGEIYGDAEARLRFAFQVVRTLSEHDSPAVVQAWLTGVNPELGDRVPLRLLRENDIDAVAPAILSAARAFLAGG</sequence>
<comment type="caution">
    <text evidence="1">The sequence shown here is derived from an EMBL/GenBank/DDBJ whole genome shotgun (WGS) entry which is preliminary data.</text>
</comment>
<evidence type="ECO:0000313" key="2">
    <source>
        <dbReference type="Proteomes" id="UP000292958"/>
    </source>
</evidence>
<gene>
    <name evidence="1" type="ORF">BDD14_5900</name>
</gene>
<accession>A0A4Q7YGL9</accession>
<dbReference type="EMBL" id="SHKW01000002">
    <property type="protein sequence ID" value="RZU35793.1"/>
    <property type="molecule type" value="Genomic_DNA"/>
</dbReference>
<evidence type="ECO:0000313" key="1">
    <source>
        <dbReference type="EMBL" id="RZU35793.1"/>
    </source>
</evidence>
<protein>
    <recommendedName>
        <fullName evidence="3">Antitoxin Xre/MbcA/ParS-like toxin-binding domain-containing protein</fullName>
    </recommendedName>
</protein>
<proteinExistence type="predicted"/>
<reference evidence="1 2" key="1">
    <citation type="submission" date="2019-02" db="EMBL/GenBank/DDBJ databases">
        <title>Genomic Encyclopedia of Archaeal and Bacterial Type Strains, Phase II (KMG-II): from individual species to whole genera.</title>
        <authorList>
            <person name="Goeker M."/>
        </authorList>
    </citation>
    <scope>NUCLEOTIDE SEQUENCE [LARGE SCALE GENOMIC DNA]</scope>
    <source>
        <strain evidence="1 2">DSM 18101</strain>
    </source>
</reference>
<evidence type="ECO:0008006" key="3">
    <source>
        <dbReference type="Google" id="ProtNLM"/>
    </source>
</evidence>
<organism evidence="1 2">
    <name type="scientific">Edaphobacter modestus</name>
    <dbReference type="NCBI Taxonomy" id="388466"/>
    <lineage>
        <taxon>Bacteria</taxon>
        <taxon>Pseudomonadati</taxon>
        <taxon>Acidobacteriota</taxon>
        <taxon>Terriglobia</taxon>
        <taxon>Terriglobales</taxon>
        <taxon>Acidobacteriaceae</taxon>
        <taxon>Edaphobacter</taxon>
    </lineage>
</organism>
<name>A0A4Q7YGL9_9BACT</name>
<dbReference type="OrthoDB" id="4748714at2"/>